<accession>A0AAU8BV24</accession>
<dbReference type="InterPro" id="IPR003615">
    <property type="entry name" value="HNH_nuc"/>
</dbReference>
<name>A0AAU8BV24_9VIRU</name>
<organism evidence="2">
    <name type="scientific">Pseudomonas phage PMBT23</name>
    <dbReference type="NCBI Taxonomy" id="3137284"/>
    <lineage>
        <taxon>Viruses</taxon>
    </lineage>
</organism>
<dbReference type="Gene3D" id="3.90.75.10">
    <property type="entry name" value="Homing Intron 3 (I-ppo) Encoded Endonuclease, Chain A"/>
    <property type="match status" value="1"/>
</dbReference>
<protein>
    <recommendedName>
        <fullName evidence="1">HNH nuclease domain-containing protein</fullName>
    </recommendedName>
</protein>
<dbReference type="SUPFAM" id="SSF54060">
    <property type="entry name" value="His-Me finger endonucleases"/>
    <property type="match status" value="1"/>
</dbReference>
<dbReference type="GO" id="GO:0004519">
    <property type="term" value="F:endonuclease activity"/>
    <property type="evidence" value="ECO:0007669"/>
    <property type="project" value="InterPro"/>
</dbReference>
<dbReference type="InterPro" id="IPR044925">
    <property type="entry name" value="His-Me_finger_sf"/>
</dbReference>
<reference evidence="2" key="1">
    <citation type="submission" date="2024-03" db="EMBL/GenBank/DDBJ databases">
        <title>This phage originates from the Bacteriophage catalogue of the Bacteriophage Competence Centre, Department of Microbiology und Biotechnology, Max Rubner-Institut, Kiel, Germany.</title>
        <authorList>
            <person name="Sprotte S."/>
            <person name="Brinks E."/>
        </authorList>
    </citation>
    <scope>NUCLEOTIDE SEQUENCE</scope>
</reference>
<evidence type="ECO:0000259" key="1">
    <source>
        <dbReference type="Pfam" id="PF13392"/>
    </source>
</evidence>
<sequence>MLAHRVAYEKAYGPIPDGLVVMHSCDTPACIEPTHLSVGTQKQNVHGMINKNRKAILKGTSHGRARLTDDQVKEIFLSDLSDSALAKQFTINRSVPWKIRRGQLWAHITQGLGTPE</sequence>
<proteinExistence type="predicted"/>
<dbReference type="InterPro" id="IPR044930">
    <property type="entry name" value="Homing_endonuclease_His-Me"/>
</dbReference>
<dbReference type="Pfam" id="PF13392">
    <property type="entry name" value="HNH_3"/>
    <property type="match status" value="1"/>
</dbReference>
<feature type="domain" description="HNH nuclease" evidence="1">
    <location>
        <begin position="2"/>
        <end position="45"/>
    </location>
</feature>
<dbReference type="EMBL" id="PP554577">
    <property type="protein sequence ID" value="XCD29393.1"/>
    <property type="molecule type" value="Genomic_DNA"/>
</dbReference>
<evidence type="ECO:0000313" key="2">
    <source>
        <dbReference type="EMBL" id="XCD29393.1"/>
    </source>
</evidence>